<dbReference type="EMBL" id="MLAK01000217">
    <property type="protein sequence ID" value="OHT15555.1"/>
    <property type="molecule type" value="Genomic_DNA"/>
</dbReference>
<proteinExistence type="predicted"/>
<evidence type="ECO:0000313" key="1">
    <source>
        <dbReference type="EMBL" id="OHT15555.1"/>
    </source>
</evidence>
<dbReference type="AlphaFoldDB" id="A0A1J4KWE0"/>
<dbReference type="InterPro" id="IPR016024">
    <property type="entry name" value="ARM-type_fold"/>
</dbReference>
<dbReference type="InterPro" id="IPR011989">
    <property type="entry name" value="ARM-like"/>
</dbReference>
<reference evidence="1" key="1">
    <citation type="submission" date="2016-10" db="EMBL/GenBank/DDBJ databases">
        <authorList>
            <person name="Benchimol M."/>
            <person name="Almeida L.G."/>
            <person name="Vasconcelos A.T."/>
            <person name="Perreira-Neves A."/>
            <person name="Rosa I.A."/>
            <person name="Tasca T."/>
            <person name="Bogo M.R."/>
            <person name="de Souza W."/>
        </authorList>
    </citation>
    <scope>NUCLEOTIDE SEQUENCE [LARGE SCALE GENOMIC DNA]</scope>
    <source>
        <strain evidence="1">K</strain>
    </source>
</reference>
<sequence>MEYKDINLPSGCNPKDLLVDSALLGIESPKSFTQILQINNISEILKTRFKELRYTILDHNYDRANQIARIIGLFFYDSQKSFSQHDLTNNEEILDILIKTDFLLSIQDEIQNINIFDNLIFLIALLSEYFKSVSKLFAQSNLLCNVISFSIHSNTIISDQSNQNLFLAAINIIKEFNFFDFDQQSSQNFFQSIIEFINIQMQRIPHSSIINFIFPIIKNDPHCHNFFETYLDVISHFDIGHESFTQIVCIVRIMLQINPNLVNLMLQNHIFEKLALAYETNSDILSFSYSCYLKMIKKVVKINSENYLFYLKPIYFKNLFDQLDGPNYQVSNEIIKIINLMLKQNHILEIFKDQRKLIRQILGIYSTAPLQEKMNILKLLTNMIKYSKFFRNEILSADLYDSFCDIIESDNENLQKQVLTLIHYALEFGQKKRRMPPLILDLMSSEFIELLPVNFQNSSNDVLAMMAQSVYETLRILGNDVL</sequence>
<dbReference type="RefSeq" id="XP_068368691.1">
    <property type="nucleotide sequence ID" value="XM_068490976.1"/>
</dbReference>
<keyword evidence="2" id="KW-1185">Reference proteome</keyword>
<dbReference type="GeneID" id="94825680"/>
<accession>A0A1J4KWE0</accession>
<comment type="caution">
    <text evidence="1">The sequence shown here is derived from an EMBL/GenBank/DDBJ whole genome shotgun (WGS) entry which is preliminary data.</text>
</comment>
<dbReference type="SUPFAM" id="SSF48371">
    <property type="entry name" value="ARM repeat"/>
    <property type="match status" value="1"/>
</dbReference>
<gene>
    <name evidence="1" type="ORF">TRFO_02901</name>
</gene>
<dbReference type="VEuPathDB" id="TrichDB:TRFO_02901"/>
<dbReference type="Gene3D" id="1.25.10.10">
    <property type="entry name" value="Leucine-rich Repeat Variant"/>
    <property type="match status" value="1"/>
</dbReference>
<evidence type="ECO:0000313" key="2">
    <source>
        <dbReference type="Proteomes" id="UP000179807"/>
    </source>
</evidence>
<protein>
    <submittedName>
        <fullName evidence="1">Uncharacterized protein</fullName>
    </submittedName>
</protein>
<name>A0A1J4KWE0_9EUKA</name>
<dbReference type="Proteomes" id="UP000179807">
    <property type="component" value="Unassembled WGS sequence"/>
</dbReference>
<organism evidence="1 2">
    <name type="scientific">Tritrichomonas foetus</name>
    <dbReference type="NCBI Taxonomy" id="1144522"/>
    <lineage>
        <taxon>Eukaryota</taxon>
        <taxon>Metamonada</taxon>
        <taxon>Parabasalia</taxon>
        <taxon>Tritrichomonadida</taxon>
        <taxon>Tritrichomonadidae</taxon>
        <taxon>Tritrichomonas</taxon>
    </lineage>
</organism>